<feature type="compositionally biased region" description="Basic and acidic residues" evidence="7">
    <location>
        <begin position="362"/>
        <end position="375"/>
    </location>
</feature>
<dbReference type="RefSeq" id="WP_174654251.1">
    <property type="nucleotide sequence ID" value="NZ_JAKRVX010000002.1"/>
</dbReference>
<protein>
    <submittedName>
        <fullName evidence="11">Mechanosensitive ion channel family protein</fullName>
    </submittedName>
</protein>
<reference evidence="11" key="1">
    <citation type="journal article" date="2022" name="Syst. Appl. Microbiol.">
        <title>Natronocalculus amylovorans gen. nov., sp. nov., and Natranaeroarchaeum aerophilus sp. nov., dominant culturable amylolytic natronoarchaea from hypersaline soda lakes in southwestern Siberia.</title>
        <authorList>
            <person name="Sorokin D.Y."/>
            <person name="Elcheninov A.G."/>
            <person name="Khizhniak T.V."/>
            <person name="Koenen M."/>
            <person name="Bale N.J."/>
            <person name="Damste J.S.S."/>
            <person name="Kublanov I.V."/>
        </authorList>
    </citation>
    <scope>NUCLEOTIDE SEQUENCE</scope>
    <source>
        <strain evidence="11">AArc-St2</strain>
    </source>
</reference>
<feature type="transmembrane region" description="Helical" evidence="8">
    <location>
        <begin position="95"/>
        <end position="116"/>
    </location>
</feature>
<evidence type="ECO:0000256" key="8">
    <source>
        <dbReference type="SAM" id="Phobius"/>
    </source>
</evidence>
<dbReference type="PROSITE" id="PS01246">
    <property type="entry name" value="UPF0003"/>
    <property type="match status" value="1"/>
</dbReference>
<evidence type="ECO:0000256" key="7">
    <source>
        <dbReference type="SAM" id="MobiDB-lite"/>
    </source>
</evidence>
<dbReference type="InterPro" id="IPR011014">
    <property type="entry name" value="MscS_channel_TM-2"/>
</dbReference>
<gene>
    <name evidence="11" type="ORF">AArcSt2_04835</name>
</gene>
<evidence type="ECO:0000313" key="11">
    <source>
        <dbReference type="EMBL" id="MCL9816265.1"/>
    </source>
</evidence>
<comment type="similarity">
    <text evidence="2">Belongs to the MscS (TC 1.A.23) family.</text>
</comment>
<keyword evidence="6 8" id="KW-0472">Membrane</keyword>
<dbReference type="SUPFAM" id="SSF82689">
    <property type="entry name" value="Mechanosensitive channel protein MscS (YggB), C-terminal domain"/>
    <property type="match status" value="1"/>
</dbReference>
<dbReference type="Pfam" id="PF00924">
    <property type="entry name" value="MS_channel_2nd"/>
    <property type="match status" value="1"/>
</dbReference>
<feature type="transmembrane region" description="Helical" evidence="8">
    <location>
        <begin position="12"/>
        <end position="31"/>
    </location>
</feature>
<dbReference type="PANTHER" id="PTHR30221">
    <property type="entry name" value="SMALL-CONDUCTANCE MECHANOSENSITIVE CHANNEL"/>
    <property type="match status" value="1"/>
</dbReference>
<evidence type="ECO:0000256" key="6">
    <source>
        <dbReference type="ARBA" id="ARBA00023136"/>
    </source>
</evidence>
<keyword evidence="3" id="KW-1003">Cell membrane</keyword>
<dbReference type="Gene3D" id="1.10.287.1260">
    <property type="match status" value="1"/>
</dbReference>
<keyword evidence="4 8" id="KW-0812">Transmembrane</keyword>
<dbReference type="InterPro" id="IPR045275">
    <property type="entry name" value="MscS_archaea/bacteria_type"/>
</dbReference>
<evidence type="ECO:0000256" key="3">
    <source>
        <dbReference type="ARBA" id="ARBA00022475"/>
    </source>
</evidence>
<sequence length="386" mass="41816">MLVALQSVGDVTITIDRILITIAVVVGVFLIKRGVKRLRRSKEGDLSSMTNLLVSTLIAGVTASGVFVLIATWGLSPALQQASEGLDLGAQVANIILSIIVLGGAYALTDFLGQIIKEVAKEQDAIGQHEREMLHRSVQVGIYTVSGLIVLGLFTDNLGGLFVGAGFLGIVVGMAARQTLGAVLAGFVLMFSRPFEVGDWVVIGENEGTVTDITIVNTRIQSFDGEYVMIPNDVVSGTPIVNRTRRGRLRTEVEVGIDYDVDPDRAAQVAKDAAETVDRVLDRPEPQVIHKRFDDSAIVLGVRFWITNPTSRRRVKTQTAVISAIRSAFETNGIKIPFPQRELMARNEAGGFRLTEQTSNAEADRETEPDEKRQGPIETSPHGGEQ</sequence>
<comment type="caution">
    <text evidence="11">The sequence shown here is derived from an EMBL/GenBank/DDBJ whole genome shotgun (WGS) entry which is preliminary data.</text>
</comment>
<dbReference type="AlphaFoldDB" id="A0AAE3K890"/>
<name>A0AAE3K890_9EURY</name>
<feature type="transmembrane region" description="Helical" evidence="8">
    <location>
        <begin position="161"/>
        <end position="191"/>
    </location>
</feature>
<keyword evidence="5 8" id="KW-1133">Transmembrane helix</keyword>
<dbReference type="Gene3D" id="3.30.70.100">
    <property type="match status" value="1"/>
</dbReference>
<feature type="transmembrane region" description="Helical" evidence="8">
    <location>
        <begin position="52"/>
        <end position="75"/>
    </location>
</feature>
<comment type="subcellular location">
    <subcellularLocation>
        <location evidence="1">Cell membrane</location>
        <topology evidence="1">Multi-pass membrane protein</topology>
    </subcellularLocation>
</comment>
<dbReference type="EMBL" id="JAKRVX010000002">
    <property type="protein sequence ID" value="MCL9816265.1"/>
    <property type="molecule type" value="Genomic_DNA"/>
</dbReference>
<dbReference type="Proteomes" id="UP001203207">
    <property type="component" value="Unassembled WGS sequence"/>
</dbReference>
<evidence type="ECO:0000256" key="5">
    <source>
        <dbReference type="ARBA" id="ARBA00022989"/>
    </source>
</evidence>
<dbReference type="PANTHER" id="PTHR30221:SF20">
    <property type="entry name" value="SMALL-CONDUCTANCE MECHANOSENSITIVE CHANNEL"/>
    <property type="match status" value="1"/>
</dbReference>
<organism evidence="11 12">
    <name type="scientific">Natronocalculus amylovorans</name>
    <dbReference type="NCBI Taxonomy" id="2917812"/>
    <lineage>
        <taxon>Archaea</taxon>
        <taxon>Methanobacteriati</taxon>
        <taxon>Methanobacteriota</taxon>
        <taxon>Stenosarchaea group</taxon>
        <taxon>Halobacteria</taxon>
        <taxon>Halobacteriales</taxon>
        <taxon>Haloferacaceae</taxon>
        <taxon>Natronocalculus</taxon>
    </lineage>
</organism>
<evidence type="ECO:0000256" key="2">
    <source>
        <dbReference type="ARBA" id="ARBA00008017"/>
    </source>
</evidence>
<dbReference type="InterPro" id="IPR049278">
    <property type="entry name" value="MS_channel_C"/>
</dbReference>
<feature type="region of interest" description="Disordered" evidence="7">
    <location>
        <begin position="351"/>
        <end position="386"/>
    </location>
</feature>
<evidence type="ECO:0000259" key="10">
    <source>
        <dbReference type="Pfam" id="PF21082"/>
    </source>
</evidence>
<dbReference type="InterPro" id="IPR023408">
    <property type="entry name" value="MscS_beta-dom_sf"/>
</dbReference>
<keyword evidence="12" id="KW-1185">Reference proteome</keyword>
<evidence type="ECO:0000256" key="1">
    <source>
        <dbReference type="ARBA" id="ARBA00004651"/>
    </source>
</evidence>
<dbReference type="InterPro" id="IPR006685">
    <property type="entry name" value="MscS_channel_2nd"/>
</dbReference>
<evidence type="ECO:0000313" key="12">
    <source>
        <dbReference type="Proteomes" id="UP001203207"/>
    </source>
</evidence>
<dbReference type="GO" id="GO:0008381">
    <property type="term" value="F:mechanosensitive monoatomic ion channel activity"/>
    <property type="evidence" value="ECO:0007669"/>
    <property type="project" value="InterPro"/>
</dbReference>
<dbReference type="SUPFAM" id="SSF50182">
    <property type="entry name" value="Sm-like ribonucleoproteins"/>
    <property type="match status" value="1"/>
</dbReference>
<dbReference type="InterPro" id="IPR011066">
    <property type="entry name" value="MscS_channel_C_sf"/>
</dbReference>
<dbReference type="SUPFAM" id="SSF82861">
    <property type="entry name" value="Mechanosensitive channel protein MscS (YggB), transmembrane region"/>
    <property type="match status" value="1"/>
</dbReference>
<dbReference type="GO" id="GO:0005886">
    <property type="term" value="C:plasma membrane"/>
    <property type="evidence" value="ECO:0007669"/>
    <property type="project" value="UniProtKB-SubCell"/>
</dbReference>
<dbReference type="Pfam" id="PF21082">
    <property type="entry name" value="MS_channel_3rd"/>
    <property type="match status" value="1"/>
</dbReference>
<proteinExistence type="inferred from homology"/>
<feature type="domain" description="Mechanosensitive ion channel MscS" evidence="9">
    <location>
        <begin position="183"/>
        <end position="245"/>
    </location>
</feature>
<dbReference type="InterPro" id="IPR010920">
    <property type="entry name" value="LSM_dom_sf"/>
</dbReference>
<dbReference type="Gene3D" id="2.30.30.60">
    <property type="match status" value="1"/>
</dbReference>
<accession>A0AAE3K890</accession>
<evidence type="ECO:0000259" key="9">
    <source>
        <dbReference type="Pfam" id="PF00924"/>
    </source>
</evidence>
<feature type="domain" description="Mechanosensitive ion channel MscS C-terminal" evidence="10">
    <location>
        <begin position="252"/>
        <end position="336"/>
    </location>
</feature>
<dbReference type="InterPro" id="IPR006686">
    <property type="entry name" value="MscS_channel_CS"/>
</dbReference>
<reference evidence="11" key="2">
    <citation type="submission" date="2022-02" db="EMBL/GenBank/DDBJ databases">
        <authorList>
            <person name="Elcheninov A.G."/>
            <person name="Sorokin D.Y."/>
            <person name="Kublanov I.V."/>
        </authorList>
    </citation>
    <scope>NUCLEOTIDE SEQUENCE</scope>
    <source>
        <strain evidence="11">AArc-St2</strain>
    </source>
</reference>
<evidence type="ECO:0000256" key="4">
    <source>
        <dbReference type="ARBA" id="ARBA00022692"/>
    </source>
</evidence>